<proteinExistence type="predicted"/>
<evidence type="ECO:0000313" key="1">
    <source>
        <dbReference type="EMBL" id="KLV04190.1"/>
    </source>
</evidence>
<dbReference type="Proteomes" id="UP000036097">
    <property type="component" value="Unassembled WGS sequence"/>
</dbReference>
<organism evidence="1 2">
    <name type="scientific">Photobacterium aquae</name>
    <dbReference type="NCBI Taxonomy" id="1195763"/>
    <lineage>
        <taxon>Bacteria</taxon>
        <taxon>Pseudomonadati</taxon>
        <taxon>Pseudomonadota</taxon>
        <taxon>Gammaproteobacteria</taxon>
        <taxon>Vibrionales</taxon>
        <taxon>Vibrionaceae</taxon>
        <taxon>Photobacterium</taxon>
    </lineage>
</organism>
<dbReference type="EMBL" id="LDOT01000023">
    <property type="protein sequence ID" value="KLV04190.1"/>
    <property type="molecule type" value="Genomic_DNA"/>
</dbReference>
<comment type="caution">
    <text evidence="1">The sequence shown here is derived from an EMBL/GenBank/DDBJ whole genome shotgun (WGS) entry which is preliminary data.</text>
</comment>
<protein>
    <submittedName>
        <fullName evidence="1">Uncharacterized protein</fullName>
    </submittedName>
</protein>
<accession>A0A0J1GX07</accession>
<sequence>MFKEKLGIPKDHKLIRTDMKWDEGKKVDVDTFWYDERDVSDDIVAKYIIKVTKYIYPPKRSDVTFQKYTADSLNLLATGDLPA</sequence>
<dbReference type="RefSeq" id="WP_047879962.1">
    <property type="nucleotide sequence ID" value="NZ_LDOT01000023.1"/>
</dbReference>
<reference evidence="1 2" key="1">
    <citation type="submission" date="2015-05" db="EMBL/GenBank/DDBJ databases">
        <title>Photobacterium galathea sp. nov.</title>
        <authorList>
            <person name="Machado H."/>
            <person name="Gram L."/>
        </authorList>
    </citation>
    <scope>NUCLEOTIDE SEQUENCE [LARGE SCALE GENOMIC DNA]</scope>
    <source>
        <strain evidence="1 2">CGMCC 1.12159</strain>
    </source>
</reference>
<name>A0A0J1GX07_9GAMM</name>
<gene>
    <name evidence="1" type="ORF">ABT56_16420</name>
</gene>
<keyword evidence="2" id="KW-1185">Reference proteome</keyword>
<dbReference type="AlphaFoldDB" id="A0A0J1GX07"/>
<dbReference type="OrthoDB" id="5816713at2"/>
<dbReference type="STRING" id="1195763.ABT56_16420"/>
<evidence type="ECO:0000313" key="2">
    <source>
        <dbReference type="Proteomes" id="UP000036097"/>
    </source>
</evidence>
<dbReference type="PATRIC" id="fig|1195763.3.peg.3500"/>